<dbReference type="PANTHER" id="PTHR24221:SF620">
    <property type="entry name" value="ABC TRANSMEMBRANE TYPE-1 DOMAIN-CONTAINING PROTEIN"/>
    <property type="match status" value="1"/>
</dbReference>
<evidence type="ECO:0000313" key="10">
    <source>
        <dbReference type="EMBL" id="CAK0855079.1"/>
    </source>
</evidence>
<dbReference type="Gene3D" id="3.40.50.300">
    <property type="entry name" value="P-loop containing nucleotide triphosphate hydrolases"/>
    <property type="match status" value="1"/>
</dbReference>
<dbReference type="EMBL" id="CAUYUJ010015518">
    <property type="protein sequence ID" value="CAK0855079.1"/>
    <property type="molecule type" value="Genomic_DNA"/>
</dbReference>
<dbReference type="SUPFAM" id="SSF90123">
    <property type="entry name" value="ABC transporter transmembrane region"/>
    <property type="match status" value="1"/>
</dbReference>
<keyword evidence="2" id="KW-0812">Transmembrane</keyword>
<dbReference type="InterPro" id="IPR039421">
    <property type="entry name" value="Type_1_exporter"/>
</dbReference>
<dbReference type="SMART" id="SM00382">
    <property type="entry name" value="AAA"/>
    <property type="match status" value="1"/>
</dbReference>
<evidence type="ECO:0000256" key="6">
    <source>
        <dbReference type="ARBA" id="ARBA00023136"/>
    </source>
</evidence>
<evidence type="ECO:0000256" key="7">
    <source>
        <dbReference type="SAM" id="MobiDB-lite"/>
    </source>
</evidence>
<evidence type="ECO:0000256" key="3">
    <source>
        <dbReference type="ARBA" id="ARBA00022741"/>
    </source>
</evidence>
<dbReference type="InterPro" id="IPR011527">
    <property type="entry name" value="ABC1_TM_dom"/>
</dbReference>
<dbReference type="SUPFAM" id="SSF52540">
    <property type="entry name" value="P-loop containing nucleoside triphosphate hydrolases"/>
    <property type="match status" value="1"/>
</dbReference>
<accession>A0ABN9UB44</accession>
<keyword evidence="11" id="KW-1185">Reference proteome</keyword>
<dbReference type="PROSITE" id="PS50893">
    <property type="entry name" value="ABC_TRANSPORTER_2"/>
    <property type="match status" value="1"/>
</dbReference>
<dbReference type="InterPro" id="IPR027417">
    <property type="entry name" value="P-loop_NTPase"/>
</dbReference>
<dbReference type="PROSITE" id="PS50929">
    <property type="entry name" value="ABC_TM1F"/>
    <property type="match status" value="1"/>
</dbReference>
<evidence type="ECO:0000313" key="11">
    <source>
        <dbReference type="Proteomes" id="UP001189429"/>
    </source>
</evidence>
<feature type="region of interest" description="Disordered" evidence="7">
    <location>
        <begin position="103"/>
        <end position="122"/>
    </location>
</feature>
<dbReference type="InterPro" id="IPR003439">
    <property type="entry name" value="ABC_transporter-like_ATP-bd"/>
</dbReference>
<proteinExistence type="predicted"/>
<keyword evidence="3" id="KW-0547">Nucleotide-binding</keyword>
<reference evidence="10" key="1">
    <citation type="submission" date="2023-10" db="EMBL/GenBank/DDBJ databases">
        <authorList>
            <person name="Chen Y."/>
            <person name="Shah S."/>
            <person name="Dougan E. K."/>
            <person name="Thang M."/>
            <person name="Chan C."/>
        </authorList>
    </citation>
    <scope>NUCLEOTIDE SEQUENCE [LARGE SCALE GENOMIC DNA]</scope>
</reference>
<evidence type="ECO:0000259" key="9">
    <source>
        <dbReference type="PROSITE" id="PS50929"/>
    </source>
</evidence>
<dbReference type="PANTHER" id="PTHR24221">
    <property type="entry name" value="ATP-BINDING CASSETTE SUB-FAMILY B"/>
    <property type="match status" value="1"/>
</dbReference>
<dbReference type="InterPro" id="IPR017871">
    <property type="entry name" value="ABC_transporter-like_CS"/>
</dbReference>
<dbReference type="Gene3D" id="1.20.1560.10">
    <property type="entry name" value="ABC transporter type 1, transmembrane domain"/>
    <property type="match status" value="1"/>
</dbReference>
<organism evidence="10 11">
    <name type="scientific">Prorocentrum cordatum</name>
    <dbReference type="NCBI Taxonomy" id="2364126"/>
    <lineage>
        <taxon>Eukaryota</taxon>
        <taxon>Sar</taxon>
        <taxon>Alveolata</taxon>
        <taxon>Dinophyceae</taxon>
        <taxon>Prorocentrales</taxon>
        <taxon>Prorocentraceae</taxon>
        <taxon>Prorocentrum</taxon>
    </lineage>
</organism>
<evidence type="ECO:0000259" key="8">
    <source>
        <dbReference type="PROSITE" id="PS50893"/>
    </source>
</evidence>
<evidence type="ECO:0000256" key="2">
    <source>
        <dbReference type="ARBA" id="ARBA00022692"/>
    </source>
</evidence>
<keyword evidence="5" id="KW-1133">Transmembrane helix</keyword>
<keyword evidence="6" id="KW-0472">Membrane</keyword>
<evidence type="ECO:0000256" key="1">
    <source>
        <dbReference type="ARBA" id="ARBA00004141"/>
    </source>
</evidence>
<protein>
    <recommendedName>
        <fullName evidence="12">ATP-dependent transporter ycf16</fullName>
    </recommendedName>
</protein>
<dbReference type="PROSITE" id="PS00211">
    <property type="entry name" value="ABC_TRANSPORTER_1"/>
    <property type="match status" value="1"/>
</dbReference>
<feature type="domain" description="ABC transporter" evidence="8">
    <location>
        <begin position="352"/>
        <end position="592"/>
    </location>
</feature>
<dbReference type="InterPro" id="IPR036640">
    <property type="entry name" value="ABC1_TM_sf"/>
</dbReference>
<gene>
    <name evidence="10" type="ORF">PCOR1329_LOCUS45925</name>
</gene>
<comment type="caution">
    <text evidence="10">The sequence shown here is derived from an EMBL/GenBank/DDBJ whole genome shotgun (WGS) entry which is preliminary data.</text>
</comment>
<evidence type="ECO:0000256" key="5">
    <source>
        <dbReference type="ARBA" id="ARBA00022989"/>
    </source>
</evidence>
<name>A0ABN9UB44_9DINO</name>
<dbReference type="Proteomes" id="UP001189429">
    <property type="component" value="Unassembled WGS sequence"/>
</dbReference>
<dbReference type="Pfam" id="PF00664">
    <property type="entry name" value="ABC_membrane"/>
    <property type="match status" value="1"/>
</dbReference>
<comment type="subcellular location">
    <subcellularLocation>
        <location evidence="1">Membrane</location>
        <topology evidence="1">Multi-pass membrane protein</topology>
    </subcellularLocation>
</comment>
<feature type="domain" description="ABC transmembrane type-1" evidence="9">
    <location>
        <begin position="55"/>
        <end position="315"/>
    </location>
</feature>
<dbReference type="InterPro" id="IPR003593">
    <property type="entry name" value="AAA+_ATPase"/>
</dbReference>
<evidence type="ECO:0008006" key="12">
    <source>
        <dbReference type="Google" id="ProtNLM"/>
    </source>
</evidence>
<sequence>MVDSDRWLASHLRPEAPRLVVGGGALLVASFVNFRTGAQLRDAIQGDSSTTARSLGLFALGACAGCVRTVVFDGAAERLRASLAAEVFAARLLLEPRDLRDPGAPAGAGEAKGGQGGGGGGADGAAPSAAAVLDSDVGLCAEVVPKLQNVARFTASVVGGTVAMLLASWKLTAAVWPLLVTGTLHGARAGAKRGAKAAAQLAAAREEALEFAEERLQHADLVRWFCRAETEADEFGKMYGACTAVASRAAKSRGIAHMIFDFISKGIMLGLATLGSRLVQRGELTAGELTSFFFHSSFFGLGLYGLVGLAPEVAAARAAAARLAATLPAAAGAAGAAAAADPSAPSAPALPVSFEGVDFSYPGGRQVLRGFSLDVRAGTTCALVGPSGSGKSTAVALLLGDHDAAGGRVLVGGSDVRGLPRPSLRGRLSVAPQQSALLGGSVSGAIAFGFPAASGAATEADIQRAAETAGAHGFIAALPQGYASSVGCGGQLLSGGERQRVALARALVRPAPVLVLDEPTSGLDAATAAAVTEAVLAPRPGRPTTIVVTHSPEVVKRCDAVAVLSRDGSIVQHGPTAKLLAAPGAALREVMEAGVPGA</sequence>
<feature type="compositionally biased region" description="Gly residues" evidence="7">
    <location>
        <begin position="110"/>
        <end position="122"/>
    </location>
</feature>
<dbReference type="Pfam" id="PF00005">
    <property type="entry name" value="ABC_tran"/>
    <property type="match status" value="1"/>
</dbReference>
<keyword evidence="4" id="KW-0067">ATP-binding</keyword>
<evidence type="ECO:0000256" key="4">
    <source>
        <dbReference type="ARBA" id="ARBA00022840"/>
    </source>
</evidence>